<keyword evidence="3" id="KW-1185">Reference proteome</keyword>
<evidence type="ECO:0008006" key="4">
    <source>
        <dbReference type="Google" id="ProtNLM"/>
    </source>
</evidence>
<proteinExistence type="predicted"/>
<protein>
    <recommendedName>
        <fullName evidence="4">Regulatory protein</fullName>
    </recommendedName>
</protein>
<feature type="region of interest" description="Disordered" evidence="1">
    <location>
        <begin position="179"/>
        <end position="223"/>
    </location>
</feature>
<reference evidence="2" key="1">
    <citation type="journal article" date="2014" name="Int. J. Syst. Evol. Microbiol.">
        <title>Complete genome sequence of Corynebacterium casei LMG S-19264T (=DSM 44701T), isolated from a smear-ripened cheese.</title>
        <authorList>
            <consortium name="US DOE Joint Genome Institute (JGI-PGF)"/>
            <person name="Walter F."/>
            <person name="Albersmeier A."/>
            <person name="Kalinowski J."/>
            <person name="Ruckert C."/>
        </authorList>
    </citation>
    <scope>NUCLEOTIDE SEQUENCE</scope>
    <source>
        <strain evidence="2">JCM 3131</strain>
    </source>
</reference>
<gene>
    <name evidence="2" type="ORF">GCM10010145_21360</name>
</gene>
<feature type="compositionally biased region" description="Low complexity" evidence="1">
    <location>
        <begin position="71"/>
        <end position="81"/>
    </location>
</feature>
<reference evidence="2" key="2">
    <citation type="submission" date="2020-09" db="EMBL/GenBank/DDBJ databases">
        <authorList>
            <person name="Sun Q."/>
            <person name="Ohkuma M."/>
        </authorList>
    </citation>
    <scope>NUCLEOTIDE SEQUENCE</scope>
    <source>
        <strain evidence="2">JCM 3131</strain>
    </source>
</reference>
<accession>A0A918ES61</accession>
<dbReference type="RefSeq" id="WP_229820933.1">
    <property type="nucleotide sequence ID" value="NZ_BMQK01000003.1"/>
</dbReference>
<dbReference type="EMBL" id="BMQK01000003">
    <property type="protein sequence ID" value="GGQ51748.1"/>
    <property type="molecule type" value="Genomic_DNA"/>
</dbReference>
<evidence type="ECO:0000313" key="2">
    <source>
        <dbReference type="EMBL" id="GGQ51748.1"/>
    </source>
</evidence>
<dbReference type="AlphaFoldDB" id="A0A918ES61"/>
<sequence>MPESAAATTDLTSQYATQVAADLERNATEQERISADIAALQQQLTALQHDHAVLVTMQQALGTVPAAVTTAAEPGGTTVPAPREDAAPSGTKRRAQPKKSAGARARTSDRKPAARKPSGKTTTGKTDKPTLVELVRRHLAEQSEPRSAAEIATALDQAHPERRIKTTVVRTTVEGLVARNQAHRTKQGTSVYYTAPDDGERTPQPPAEGEDRAGSEPEAGQAD</sequence>
<feature type="region of interest" description="Disordered" evidence="1">
    <location>
        <begin position="71"/>
        <end position="131"/>
    </location>
</feature>
<organism evidence="2 3">
    <name type="scientific">Streptomyces ruber</name>
    <dbReference type="NCBI Taxonomy" id="83378"/>
    <lineage>
        <taxon>Bacteria</taxon>
        <taxon>Bacillati</taxon>
        <taxon>Actinomycetota</taxon>
        <taxon>Actinomycetes</taxon>
        <taxon>Kitasatosporales</taxon>
        <taxon>Streptomycetaceae</taxon>
        <taxon>Streptomyces</taxon>
    </lineage>
</organism>
<comment type="caution">
    <text evidence="2">The sequence shown here is derived from an EMBL/GenBank/DDBJ whole genome shotgun (WGS) entry which is preliminary data.</text>
</comment>
<evidence type="ECO:0000256" key="1">
    <source>
        <dbReference type="SAM" id="MobiDB-lite"/>
    </source>
</evidence>
<evidence type="ECO:0000313" key="3">
    <source>
        <dbReference type="Proteomes" id="UP000620156"/>
    </source>
</evidence>
<dbReference type="Proteomes" id="UP000620156">
    <property type="component" value="Unassembled WGS sequence"/>
</dbReference>
<name>A0A918ES61_9ACTN</name>